<evidence type="ECO:0000256" key="1">
    <source>
        <dbReference type="SAM" id="MobiDB-lite"/>
    </source>
</evidence>
<dbReference type="AlphaFoldDB" id="A0A1R3GVS3"/>
<dbReference type="EMBL" id="AWUE01021445">
    <property type="protein sequence ID" value="OMO62204.1"/>
    <property type="molecule type" value="Genomic_DNA"/>
</dbReference>
<evidence type="ECO:0000313" key="3">
    <source>
        <dbReference type="Proteomes" id="UP000187203"/>
    </source>
</evidence>
<comment type="caution">
    <text evidence="2">The sequence shown here is derived from an EMBL/GenBank/DDBJ whole genome shotgun (WGS) entry which is preliminary data.</text>
</comment>
<accession>A0A1R3GVS3</accession>
<name>A0A1R3GVS3_9ROSI</name>
<feature type="region of interest" description="Disordered" evidence="1">
    <location>
        <begin position="1"/>
        <end position="48"/>
    </location>
</feature>
<feature type="region of interest" description="Disordered" evidence="1">
    <location>
        <begin position="209"/>
        <end position="259"/>
    </location>
</feature>
<dbReference type="Proteomes" id="UP000187203">
    <property type="component" value="Unassembled WGS sequence"/>
</dbReference>
<feature type="compositionally biased region" description="Basic and acidic residues" evidence="1">
    <location>
        <begin position="14"/>
        <end position="36"/>
    </location>
</feature>
<organism evidence="2 3">
    <name type="scientific">Corchorus olitorius</name>
    <dbReference type="NCBI Taxonomy" id="93759"/>
    <lineage>
        <taxon>Eukaryota</taxon>
        <taxon>Viridiplantae</taxon>
        <taxon>Streptophyta</taxon>
        <taxon>Embryophyta</taxon>
        <taxon>Tracheophyta</taxon>
        <taxon>Spermatophyta</taxon>
        <taxon>Magnoliopsida</taxon>
        <taxon>eudicotyledons</taxon>
        <taxon>Gunneridae</taxon>
        <taxon>Pentapetalae</taxon>
        <taxon>rosids</taxon>
        <taxon>malvids</taxon>
        <taxon>Malvales</taxon>
        <taxon>Malvaceae</taxon>
        <taxon>Grewioideae</taxon>
        <taxon>Apeibeae</taxon>
        <taxon>Corchorus</taxon>
    </lineage>
</organism>
<sequence>METEVNNGTVPMEETAKPEESNKEEFGPWMTIEKKKGSGPSQKNQGKNGIYGYNNGSGLGLMYFKKILHKKPPLLGEGRVNPKPYRTSPIVNGGLRLLTLVLLTRQPASHPRRSLRQPLGSPRVRVPDHLRLSPNPLFSNPNRFLTPNPPPPPPLFLSVTPFLIYKTNSTTPSISPPPQSAPPSSLANRDVLLQNENVKTAGAVIGETGSRCAGTSGDAENHEALDSEMQSESILPSTNSNGSVDNSTGENARDDGDIAMVGGCELDGC</sequence>
<protein>
    <submittedName>
        <fullName evidence="2">Uncharacterized protein</fullName>
    </submittedName>
</protein>
<evidence type="ECO:0000313" key="2">
    <source>
        <dbReference type="EMBL" id="OMO62204.1"/>
    </source>
</evidence>
<proteinExistence type="predicted"/>
<reference evidence="3" key="1">
    <citation type="submission" date="2013-09" db="EMBL/GenBank/DDBJ databases">
        <title>Corchorus olitorius genome sequencing.</title>
        <authorList>
            <person name="Alam M."/>
            <person name="Haque M.S."/>
            <person name="Islam M.S."/>
            <person name="Emdad E.M."/>
            <person name="Islam M.M."/>
            <person name="Ahmed B."/>
            <person name="Halim A."/>
            <person name="Hossen Q.M.M."/>
            <person name="Hossain M.Z."/>
            <person name="Ahmed R."/>
            <person name="Khan M.M."/>
            <person name="Islam R."/>
            <person name="Rashid M.M."/>
            <person name="Khan S.A."/>
            <person name="Rahman M.S."/>
            <person name="Alam M."/>
            <person name="Yahiya A.S."/>
            <person name="Khan M.S."/>
            <person name="Azam M.S."/>
            <person name="Haque T."/>
            <person name="Lashkar M.Z.H."/>
            <person name="Akhand A.I."/>
            <person name="Morshed G."/>
            <person name="Roy S."/>
            <person name="Uddin K.S."/>
            <person name="Rabeya T."/>
            <person name="Hossain A.S."/>
            <person name="Chowdhury A."/>
            <person name="Snigdha A.R."/>
            <person name="Mortoza M.S."/>
            <person name="Matin S.A."/>
            <person name="Hoque S.M.E."/>
            <person name="Islam M.K."/>
            <person name="Roy D.K."/>
            <person name="Haider R."/>
            <person name="Moosa M.M."/>
            <person name="Elias S.M."/>
            <person name="Hasan A.M."/>
            <person name="Jahan S."/>
            <person name="Shafiuddin M."/>
            <person name="Mahmood N."/>
            <person name="Shommy N.S."/>
        </authorList>
    </citation>
    <scope>NUCLEOTIDE SEQUENCE [LARGE SCALE GENOMIC DNA]</scope>
    <source>
        <strain evidence="3">cv. O-4</strain>
    </source>
</reference>
<keyword evidence="3" id="KW-1185">Reference proteome</keyword>
<feature type="region of interest" description="Disordered" evidence="1">
    <location>
        <begin position="107"/>
        <end position="127"/>
    </location>
</feature>
<feature type="compositionally biased region" description="Polar residues" evidence="1">
    <location>
        <begin position="228"/>
        <end position="250"/>
    </location>
</feature>
<gene>
    <name evidence="2" type="ORF">COLO4_33182</name>
</gene>